<dbReference type="PANTHER" id="PTHR11559">
    <property type="entry name" value="CARBOXYLESTERASE"/>
    <property type="match status" value="1"/>
</dbReference>
<name>A0ABN2EZB6_9ACTN</name>
<feature type="domain" description="Carboxylesterase type B" evidence="4">
    <location>
        <begin position="63"/>
        <end position="556"/>
    </location>
</feature>
<dbReference type="Proteomes" id="UP001501319">
    <property type="component" value="Unassembled WGS sequence"/>
</dbReference>
<dbReference type="InterPro" id="IPR050309">
    <property type="entry name" value="Type-B_Carboxylest/Lipase"/>
</dbReference>
<proteinExistence type="inferred from homology"/>
<evidence type="ECO:0000259" key="4">
    <source>
        <dbReference type="Pfam" id="PF00135"/>
    </source>
</evidence>
<organism evidence="5 6">
    <name type="scientific">Kribbella alba</name>
    <dbReference type="NCBI Taxonomy" id="190197"/>
    <lineage>
        <taxon>Bacteria</taxon>
        <taxon>Bacillati</taxon>
        <taxon>Actinomycetota</taxon>
        <taxon>Actinomycetes</taxon>
        <taxon>Propionibacteriales</taxon>
        <taxon>Kribbellaceae</taxon>
        <taxon>Kribbella</taxon>
    </lineage>
</organism>
<dbReference type="PROSITE" id="PS00122">
    <property type="entry name" value="CARBOXYLESTERASE_B_1"/>
    <property type="match status" value="1"/>
</dbReference>
<sequence>MEWPSGRSVTARSSPTLQCMTTLRITRSKVRLALALALALMPAALFANRATAAQPQSRPPAEPTVVRTDVGLLRGEAAGGARVFNGIPYAAPPVRALRWKAPQAVKPWHGVRDALKLANACAQQDNPEIPGGSTAEDCLYLNVTTPAQQAERPRAVVVWIPGGGFFSGAGNSYQASKMATRGDVVVVTVNYRLGIFGFFGYPGLAGSGTYGIQDQQAALRWVQRNARAFGGDPRNVTVAGESAGGMSVCAQLASPTSAGLFAKAVMQSGSCAFNWADNSQYPGQAADSPWVKESTVQNTGKEWAAEHKADLKCKAGQSMRDCLQDAEPAVLVESTLQFTQPAYGGSAVLPLSPAKAMKGGLFHRVPVLSGNNHDEATPWVAAFNGGVLADADYPRLLTDMVGAAAAAKVQREYPLAQYGSTAAAWAAVTTDRIWSCTQVTNDQQAVSKVPVYAYEFADKHSPLSQPGQGAAHATELPYLFSLGGYDFPMSATQQRLSEQMLDYWTAFARTGNPNGPGRPYWAPASTGDTRGLSLAPTDQGGIKRVNLTAEHHCGFWAELS</sequence>
<comment type="similarity">
    <text evidence="1 3">Belongs to the type-B carboxylesterase/lipase family.</text>
</comment>
<dbReference type="InterPro" id="IPR002018">
    <property type="entry name" value="CarbesteraseB"/>
</dbReference>
<dbReference type="InterPro" id="IPR029058">
    <property type="entry name" value="AB_hydrolase_fold"/>
</dbReference>
<keyword evidence="2 3" id="KW-0378">Hydrolase</keyword>
<comment type="caution">
    <text evidence="5">The sequence shown here is derived from an EMBL/GenBank/DDBJ whole genome shotgun (WGS) entry which is preliminary data.</text>
</comment>
<dbReference type="Gene3D" id="3.40.50.1820">
    <property type="entry name" value="alpha/beta hydrolase"/>
    <property type="match status" value="1"/>
</dbReference>
<dbReference type="InterPro" id="IPR019826">
    <property type="entry name" value="Carboxylesterase_B_AS"/>
</dbReference>
<evidence type="ECO:0000256" key="2">
    <source>
        <dbReference type="ARBA" id="ARBA00022801"/>
    </source>
</evidence>
<evidence type="ECO:0000256" key="1">
    <source>
        <dbReference type="ARBA" id="ARBA00005964"/>
    </source>
</evidence>
<dbReference type="Pfam" id="PF00135">
    <property type="entry name" value="COesterase"/>
    <property type="match status" value="1"/>
</dbReference>
<dbReference type="SUPFAM" id="SSF53474">
    <property type="entry name" value="alpha/beta-Hydrolases"/>
    <property type="match status" value="1"/>
</dbReference>
<accession>A0ABN2EZB6</accession>
<protein>
    <recommendedName>
        <fullName evidence="3">Carboxylic ester hydrolase</fullName>
        <ecNumber evidence="3">3.1.1.-</ecNumber>
    </recommendedName>
</protein>
<dbReference type="EC" id="3.1.1.-" evidence="3"/>
<reference evidence="5 6" key="1">
    <citation type="journal article" date="2019" name="Int. J. Syst. Evol. Microbiol.">
        <title>The Global Catalogue of Microorganisms (GCM) 10K type strain sequencing project: providing services to taxonomists for standard genome sequencing and annotation.</title>
        <authorList>
            <consortium name="The Broad Institute Genomics Platform"/>
            <consortium name="The Broad Institute Genome Sequencing Center for Infectious Disease"/>
            <person name="Wu L."/>
            <person name="Ma J."/>
        </authorList>
    </citation>
    <scope>NUCLEOTIDE SEQUENCE [LARGE SCALE GENOMIC DNA]</scope>
    <source>
        <strain evidence="5 6">JCM 14306</strain>
    </source>
</reference>
<evidence type="ECO:0000313" key="6">
    <source>
        <dbReference type="Proteomes" id="UP001501319"/>
    </source>
</evidence>
<evidence type="ECO:0000313" key="5">
    <source>
        <dbReference type="EMBL" id="GAA1623083.1"/>
    </source>
</evidence>
<keyword evidence="6" id="KW-1185">Reference proteome</keyword>
<evidence type="ECO:0000256" key="3">
    <source>
        <dbReference type="RuleBase" id="RU361235"/>
    </source>
</evidence>
<dbReference type="EMBL" id="BAAANE010000002">
    <property type="protein sequence ID" value="GAA1623083.1"/>
    <property type="molecule type" value="Genomic_DNA"/>
</dbReference>
<gene>
    <name evidence="5" type="ORF">GCM10009744_08070</name>
</gene>